<dbReference type="AlphaFoldDB" id="A0A8C7YPQ0"/>
<dbReference type="InterPro" id="IPR013098">
    <property type="entry name" value="Ig_I-set"/>
</dbReference>
<dbReference type="FunFam" id="2.60.40.10:FF:000065">
    <property type="entry name" value="roundabout homolog 1 isoform X3"/>
    <property type="match status" value="1"/>
</dbReference>
<feature type="domain" description="Ig-like" evidence="12">
    <location>
        <begin position="72"/>
        <end position="159"/>
    </location>
</feature>
<feature type="compositionally biased region" description="Acidic residues" evidence="9">
    <location>
        <begin position="1070"/>
        <end position="1084"/>
    </location>
</feature>
<dbReference type="FunFam" id="2.60.40.10:FF:000008">
    <property type="entry name" value="roundabout homolog 2 isoform X2"/>
    <property type="match status" value="2"/>
</dbReference>
<dbReference type="InterPro" id="IPR003598">
    <property type="entry name" value="Ig_sub2"/>
</dbReference>
<feature type="domain" description="Ig-like" evidence="12">
    <location>
        <begin position="354"/>
        <end position="442"/>
    </location>
</feature>
<keyword evidence="8" id="KW-0393">Immunoglobulin domain</keyword>
<dbReference type="PROSITE" id="PS50835">
    <property type="entry name" value="IG_LIKE"/>
    <property type="match status" value="4"/>
</dbReference>
<dbReference type="InterPro" id="IPR003599">
    <property type="entry name" value="Ig_sub"/>
</dbReference>
<dbReference type="SMART" id="SM00406">
    <property type="entry name" value="IGv"/>
    <property type="match status" value="3"/>
</dbReference>
<evidence type="ECO:0000256" key="7">
    <source>
        <dbReference type="ARBA" id="ARBA00023157"/>
    </source>
</evidence>
<evidence type="ECO:0000256" key="1">
    <source>
        <dbReference type="ARBA" id="ARBA00004167"/>
    </source>
</evidence>
<dbReference type="GeneTree" id="ENSGT00940000154477"/>
<dbReference type="Proteomes" id="UP000694383">
    <property type="component" value="Unplaced"/>
</dbReference>
<feature type="chain" id="PRO_5034197624" evidence="11">
    <location>
        <begin position="17"/>
        <end position="1222"/>
    </location>
</feature>
<dbReference type="SMART" id="SM00060">
    <property type="entry name" value="FN3"/>
    <property type="match status" value="3"/>
</dbReference>
<keyword evidence="15" id="KW-1185">Reference proteome</keyword>
<dbReference type="InterPro" id="IPR007110">
    <property type="entry name" value="Ig-like_dom"/>
</dbReference>
<dbReference type="SMART" id="SM00409">
    <property type="entry name" value="IG"/>
    <property type="match status" value="4"/>
</dbReference>
<evidence type="ECO:0000313" key="14">
    <source>
        <dbReference type="Ensembl" id="ENSOSIP00000030348.1"/>
    </source>
</evidence>
<evidence type="ECO:0000259" key="12">
    <source>
        <dbReference type="PROSITE" id="PS50835"/>
    </source>
</evidence>
<dbReference type="FunFam" id="2.60.40.10:FF:000055">
    <property type="entry name" value="roundabout homolog 1 isoform X2"/>
    <property type="match status" value="1"/>
</dbReference>
<dbReference type="InterPro" id="IPR036116">
    <property type="entry name" value="FN3_sf"/>
</dbReference>
<evidence type="ECO:0000256" key="6">
    <source>
        <dbReference type="ARBA" id="ARBA00023136"/>
    </source>
</evidence>
<evidence type="ECO:0000256" key="4">
    <source>
        <dbReference type="ARBA" id="ARBA00022737"/>
    </source>
</evidence>
<evidence type="ECO:0000313" key="15">
    <source>
        <dbReference type="Proteomes" id="UP000694383"/>
    </source>
</evidence>
<evidence type="ECO:0000256" key="5">
    <source>
        <dbReference type="ARBA" id="ARBA00022989"/>
    </source>
</evidence>
<organism evidence="14 15">
    <name type="scientific">Oryzias sinensis</name>
    <name type="common">Chinese medaka</name>
    <dbReference type="NCBI Taxonomy" id="183150"/>
    <lineage>
        <taxon>Eukaryota</taxon>
        <taxon>Metazoa</taxon>
        <taxon>Chordata</taxon>
        <taxon>Craniata</taxon>
        <taxon>Vertebrata</taxon>
        <taxon>Euteleostomi</taxon>
        <taxon>Actinopterygii</taxon>
        <taxon>Neopterygii</taxon>
        <taxon>Teleostei</taxon>
        <taxon>Neoteleostei</taxon>
        <taxon>Acanthomorphata</taxon>
        <taxon>Ovalentaria</taxon>
        <taxon>Atherinomorphae</taxon>
        <taxon>Beloniformes</taxon>
        <taxon>Adrianichthyidae</taxon>
        <taxon>Oryziinae</taxon>
        <taxon>Oryzias</taxon>
    </lineage>
</organism>
<dbReference type="InterPro" id="IPR036179">
    <property type="entry name" value="Ig-like_dom_sf"/>
</dbReference>
<feature type="domain" description="Ig-like" evidence="12">
    <location>
        <begin position="164"/>
        <end position="248"/>
    </location>
</feature>
<dbReference type="Ensembl" id="ENSOSIT00000031980.1">
    <property type="protein sequence ID" value="ENSOSIP00000030348.1"/>
    <property type="gene ID" value="ENSOSIG00000015563.1"/>
</dbReference>
<keyword evidence="3 11" id="KW-0732">Signal</keyword>
<evidence type="ECO:0000256" key="2">
    <source>
        <dbReference type="ARBA" id="ARBA00022692"/>
    </source>
</evidence>
<keyword evidence="6 10" id="KW-0472">Membrane</keyword>
<proteinExistence type="predicted"/>
<dbReference type="InterPro" id="IPR013783">
    <property type="entry name" value="Ig-like_fold"/>
</dbReference>
<name>A0A8C7YPQ0_9TELE</name>
<keyword evidence="7" id="KW-1015">Disulfide bond</keyword>
<comment type="subcellular location">
    <subcellularLocation>
        <location evidence="1">Membrane</location>
        <topology evidence="1">Single-pass membrane protein</topology>
    </subcellularLocation>
</comment>
<evidence type="ECO:0000256" key="8">
    <source>
        <dbReference type="ARBA" id="ARBA00023319"/>
    </source>
</evidence>
<feature type="domain" description="Ig-like" evidence="12">
    <location>
        <begin position="253"/>
        <end position="348"/>
    </location>
</feature>
<evidence type="ECO:0000256" key="3">
    <source>
        <dbReference type="ARBA" id="ARBA00022729"/>
    </source>
</evidence>
<dbReference type="Pfam" id="PF13927">
    <property type="entry name" value="Ig_3"/>
    <property type="match status" value="1"/>
</dbReference>
<dbReference type="PROSITE" id="PS50853">
    <property type="entry name" value="FN3"/>
    <property type="match status" value="3"/>
</dbReference>
<dbReference type="FunFam" id="2.60.40.10:FF:000043">
    <property type="entry name" value="roundabout homolog 2 isoform X2"/>
    <property type="match status" value="1"/>
</dbReference>
<dbReference type="SUPFAM" id="SSF48726">
    <property type="entry name" value="Immunoglobulin"/>
    <property type="match status" value="4"/>
</dbReference>
<dbReference type="CDD" id="cd00063">
    <property type="entry name" value="FN3"/>
    <property type="match status" value="3"/>
</dbReference>
<evidence type="ECO:0000256" key="10">
    <source>
        <dbReference type="SAM" id="Phobius"/>
    </source>
</evidence>
<dbReference type="SUPFAM" id="SSF49265">
    <property type="entry name" value="Fibronectin type III"/>
    <property type="match status" value="2"/>
</dbReference>
<sequence>MFLAFLISGCVDICRGFWSDFCIACTTLISCSNYVIDTLITNELDMDSTIITHGLCSTLVYVFFAGFIFLRDDFRQNPVDVMVAVGEPAVLECQPPRGHPEPTISWRKDGANLDDRDERITIRSGKLMITNTLKTDAGKYTCVATNMLGERESETAELTVLERPTFVKRPSSVVVLTDESVEFHCVVQGDPVPIVRWRRDDSDLPKGRFEVLVDHTLIIRQVTSSDEGSYTCVVENMVGKSEASASLTVHVPPAFATHPRNQVVSVGRTVTFQCEATGNPQPAIFWQREGSESLLFSYQPPQPFSRLSVSQMGSLTITDVQRSDAGFYSCQALNIAGSVITKALLEVSDDYLPPIIKQGPSNQTVLVDSIVELGCQTAGTPPPTVHWKKDGVVLSPADSRTSLTETGSLKIYHTELGDSGMYTCTASNPGGEASWTAFLQVQEFGVGKSDHPIENNMIPTAPSKPEVTNVSQTSVTLSWKSSPDKEKLPTSYLIEAFSYTLGNRWVTLAEHVRAETFVLRNLKPGAVYLFMIRAVNTYGLSDPSPISDSVRTQDSTAIIKGVDHRHIQNELGDVVIHLHMPTVLSGSAVRLQWMVEQQSPYIQGFKVLYRLSAEHGQPEVQWSVLEIHGSQEDSMIISHLKKGSIYEFKVRPFFDEFQGADSEVKVVRTLEDVPRRAPQGVTVTKSDANATAILVSWKPPPEAGEDGFIQEYKIWCLGNESRYHVNQSVDSSTFSVLISSLAPGIRYSVEVAASNSAGLGVKSQAAFFQFGRSFNQDALSQISDVVKQPAFIAGIGATCWFVLMIFSVWLYRHRKKRSGLSSTYTGIRKVPSFTFTPTGTYCSLPGPLSMGEPLNQLWLPDNWPNACANHLDCAISCCNNGNGTSDSNMTTYSRPADCIANYGNHPDSKQGGQLGTAIYSDINLSNKLSEIKTINNLGYVSPGGDSTGTYEPIPYATTQLIQASIKNKGASLSEPLDIPCWKQPPNLPPITKEMAAQMQHSMAEQNSKGKHKKLMQLMQHRHWGHFAHFPRSQIQRKGVRAPKASKHNGVSWGEQLSSVQADAWDCDEYKENEEEEVGDEENVGEDPYSQPYNHQKHKHQLQLLSSHKLLLHGQDQTPTSSIGDLDRSVTGSMVNSWGSASEDNISSGRSSVVSTSEGSFFTDGDFNQTAASSRDIVAIRVGRYCEESGEADGLFVAKVKRGPSSELSAMGKGGGVAPHQLR</sequence>
<dbReference type="Pfam" id="PF00041">
    <property type="entry name" value="fn3"/>
    <property type="match status" value="2"/>
</dbReference>
<dbReference type="Gene3D" id="2.60.40.10">
    <property type="entry name" value="Immunoglobulins"/>
    <property type="match status" value="7"/>
</dbReference>
<dbReference type="PANTHER" id="PTHR12231">
    <property type="entry name" value="CTX-RELATED TYPE I TRANSMEMBRANE PROTEIN"/>
    <property type="match status" value="1"/>
</dbReference>
<dbReference type="FunFam" id="2.60.40.10:FF:000053">
    <property type="entry name" value="Roundabout guidance receptor 1"/>
    <property type="match status" value="1"/>
</dbReference>
<keyword evidence="2 10" id="KW-0812">Transmembrane</keyword>
<evidence type="ECO:0000256" key="9">
    <source>
        <dbReference type="SAM" id="MobiDB-lite"/>
    </source>
</evidence>
<dbReference type="GO" id="GO:0016020">
    <property type="term" value="C:membrane"/>
    <property type="evidence" value="ECO:0007669"/>
    <property type="project" value="UniProtKB-SubCell"/>
</dbReference>
<accession>A0A8C7YPQ0</accession>
<protein>
    <submittedName>
        <fullName evidence="14">Roundabout guidance receptor 1</fullName>
    </submittedName>
</protein>
<evidence type="ECO:0000256" key="11">
    <source>
        <dbReference type="SAM" id="SignalP"/>
    </source>
</evidence>
<keyword evidence="4" id="KW-0677">Repeat</keyword>
<feature type="transmembrane region" description="Helical" evidence="10">
    <location>
        <begin position="790"/>
        <end position="811"/>
    </location>
</feature>
<dbReference type="InterPro" id="IPR013106">
    <property type="entry name" value="Ig_V-set"/>
</dbReference>
<dbReference type="SMART" id="SM00408">
    <property type="entry name" value="IGc2"/>
    <property type="match status" value="4"/>
</dbReference>
<dbReference type="Pfam" id="PF07679">
    <property type="entry name" value="I-set"/>
    <property type="match status" value="3"/>
</dbReference>
<feature type="signal peptide" evidence="11">
    <location>
        <begin position="1"/>
        <end position="16"/>
    </location>
</feature>
<feature type="region of interest" description="Disordered" evidence="9">
    <location>
        <begin position="1070"/>
        <end position="1099"/>
    </location>
</feature>
<keyword evidence="5 10" id="KW-1133">Transmembrane helix</keyword>
<dbReference type="PANTHER" id="PTHR12231:SF243">
    <property type="entry name" value="ROUNDABOUT HOMOLOG 1"/>
    <property type="match status" value="1"/>
</dbReference>
<dbReference type="GO" id="GO:0007399">
    <property type="term" value="P:nervous system development"/>
    <property type="evidence" value="ECO:0007669"/>
    <property type="project" value="UniProtKB-ARBA"/>
</dbReference>
<feature type="domain" description="Fibronectin type-III" evidence="13">
    <location>
        <begin position="574"/>
        <end position="672"/>
    </location>
</feature>
<reference evidence="14" key="2">
    <citation type="submission" date="2025-09" db="UniProtKB">
        <authorList>
            <consortium name="Ensembl"/>
        </authorList>
    </citation>
    <scope>IDENTIFICATION</scope>
</reference>
<feature type="domain" description="Fibronectin type-III" evidence="13">
    <location>
        <begin position="677"/>
        <end position="773"/>
    </location>
</feature>
<feature type="domain" description="Fibronectin type-III" evidence="13">
    <location>
        <begin position="461"/>
        <end position="555"/>
    </location>
</feature>
<dbReference type="InterPro" id="IPR003961">
    <property type="entry name" value="FN3_dom"/>
</dbReference>
<evidence type="ECO:0000259" key="13">
    <source>
        <dbReference type="PROSITE" id="PS50853"/>
    </source>
</evidence>
<dbReference type="FunFam" id="2.60.40.10:FF:000058">
    <property type="entry name" value="roundabout homolog 2 isoform X3"/>
    <property type="match status" value="1"/>
</dbReference>
<dbReference type="InterPro" id="IPR051170">
    <property type="entry name" value="Neural/epithelial_adhesion"/>
</dbReference>
<reference evidence="14" key="1">
    <citation type="submission" date="2025-08" db="UniProtKB">
        <authorList>
            <consortium name="Ensembl"/>
        </authorList>
    </citation>
    <scope>IDENTIFICATION</scope>
</reference>